<evidence type="ECO:0000256" key="5">
    <source>
        <dbReference type="ARBA" id="ARBA00022448"/>
    </source>
</evidence>
<comment type="function">
    <text evidence="13">Plays a critical role in the incorporation of lipoproteins in the outer membrane after they are released by the LolA protein.</text>
</comment>
<comment type="subunit">
    <text evidence="3 13">Monomer.</text>
</comment>
<feature type="chain" id="PRO_5045166468" description="Outer-membrane lipoprotein LolB" evidence="14">
    <location>
        <begin position="21"/>
        <end position="205"/>
    </location>
</feature>
<dbReference type="PROSITE" id="PS51257">
    <property type="entry name" value="PROKAR_LIPOPROTEIN"/>
    <property type="match status" value="1"/>
</dbReference>
<evidence type="ECO:0000256" key="14">
    <source>
        <dbReference type="SAM" id="SignalP"/>
    </source>
</evidence>
<dbReference type="InterPro" id="IPR004565">
    <property type="entry name" value="OM_lipoprot_LolB"/>
</dbReference>
<keyword evidence="12 13" id="KW-0449">Lipoprotein</keyword>
<dbReference type="SUPFAM" id="SSF89392">
    <property type="entry name" value="Prokaryotic lipoproteins and lipoprotein localization factors"/>
    <property type="match status" value="1"/>
</dbReference>
<evidence type="ECO:0000256" key="9">
    <source>
        <dbReference type="ARBA" id="ARBA00023139"/>
    </source>
</evidence>
<keyword evidence="9 13" id="KW-0564">Palmitate</keyword>
<protein>
    <recommendedName>
        <fullName evidence="4 13">Outer-membrane lipoprotein LolB</fullName>
    </recommendedName>
</protein>
<keyword evidence="10 13" id="KW-0143">Chaperone</keyword>
<evidence type="ECO:0000313" key="16">
    <source>
        <dbReference type="Proteomes" id="UP000809621"/>
    </source>
</evidence>
<evidence type="ECO:0000256" key="13">
    <source>
        <dbReference type="HAMAP-Rule" id="MF_00233"/>
    </source>
</evidence>
<reference evidence="15 16" key="1">
    <citation type="submission" date="2021-02" db="EMBL/GenBank/DDBJ databases">
        <authorList>
            <person name="Park J.-S."/>
        </authorList>
    </citation>
    <scope>NUCLEOTIDE SEQUENCE [LARGE SCALE GENOMIC DNA]</scope>
    <source>
        <strain evidence="15 16">188UL20-2</strain>
    </source>
</reference>
<dbReference type="InterPro" id="IPR029046">
    <property type="entry name" value="LolA/LolB/LppX"/>
</dbReference>
<evidence type="ECO:0000256" key="8">
    <source>
        <dbReference type="ARBA" id="ARBA00023136"/>
    </source>
</evidence>
<keyword evidence="7 13" id="KW-0653">Protein transport</keyword>
<evidence type="ECO:0000256" key="11">
    <source>
        <dbReference type="ARBA" id="ARBA00023237"/>
    </source>
</evidence>
<gene>
    <name evidence="13 15" type="primary">lolB</name>
    <name evidence="15" type="ORF">JQC93_08170</name>
</gene>
<evidence type="ECO:0000313" key="15">
    <source>
        <dbReference type="EMBL" id="MBM7036389.1"/>
    </source>
</evidence>
<keyword evidence="16" id="KW-1185">Reference proteome</keyword>
<comment type="similarity">
    <text evidence="2 13">Belongs to the LolB family.</text>
</comment>
<feature type="signal peptide" evidence="14">
    <location>
        <begin position="1"/>
        <end position="20"/>
    </location>
</feature>
<evidence type="ECO:0000256" key="3">
    <source>
        <dbReference type="ARBA" id="ARBA00011245"/>
    </source>
</evidence>
<dbReference type="CDD" id="cd16326">
    <property type="entry name" value="LolB"/>
    <property type="match status" value="1"/>
</dbReference>
<evidence type="ECO:0000256" key="6">
    <source>
        <dbReference type="ARBA" id="ARBA00022729"/>
    </source>
</evidence>
<evidence type="ECO:0000256" key="4">
    <source>
        <dbReference type="ARBA" id="ARBA00016202"/>
    </source>
</evidence>
<evidence type="ECO:0000256" key="7">
    <source>
        <dbReference type="ARBA" id="ARBA00022927"/>
    </source>
</evidence>
<dbReference type="EMBL" id="JAFEUM010000002">
    <property type="protein sequence ID" value="MBM7036389.1"/>
    <property type="molecule type" value="Genomic_DNA"/>
</dbReference>
<keyword evidence="8 13" id="KW-0472">Membrane</keyword>
<proteinExistence type="inferred from homology"/>
<dbReference type="NCBIfam" id="TIGR00548">
    <property type="entry name" value="lolB"/>
    <property type="match status" value="1"/>
</dbReference>
<evidence type="ECO:0000256" key="1">
    <source>
        <dbReference type="ARBA" id="ARBA00004459"/>
    </source>
</evidence>
<comment type="subcellular location">
    <subcellularLocation>
        <location evidence="1 13">Cell outer membrane</location>
        <topology evidence="1 13">Lipid-anchor</topology>
    </subcellularLocation>
</comment>
<dbReference type="Proteomes" id="UP000809621">
    <property type="component" value="Unassembled WGS sequence"/>
</dbReference>
<comment type="caution">
    <text evidence="15">The sequence shown here is derived from an EMBL/GenBank/DDBJ whole genome shotgun (WGS) entry which is preliminary data.</text>
</comment>
<evidence type="ECO:0000256" key="2">
    <source>
        <dbReference type="ARBA" id="ARBA00009696"/>
    </source>
</evidence>
<dbReference type="Gene3D" id="2.50.20.10">
    <property type="entry name" value="Lipoprotein localisation LolA/LolB/LppX"/>
    <property type="match status" value="1"/>
</dbReference>
<keyword evidence="6 13" id="KW-0732">Signal</keyword>
<name>A0ABS2HK07_9VIBR</name>
<accession>A0ABS2HK07</accession>
<organism evidence="15 16">
    <name type="scientific">Vibrio ulleungensis</name>
    <dbReference type="NCBI Taxonomy" id="2807619"/>
    <lineage>
        <taxon>Bacteria</taxon>
        <taxon>Pseudomonadati</taxon>
        <taxon>Pseudomonadota</taxon>
        <taxon>Gammaproteobacteria</taxon>
        <taxon>Vibrionales</taxon>
        <taxon>Vibrionaceae</taxon>
        <taxon>Vibrio</taxon>
    </lineage>
</organism>
<dbReference type="RefSeq" id="WP_205157954.1">
    <property type="nucleotide sequence ID" value="NZ_JAFEUM010000002.1"/>
</dbReference>
<dbReference type="Pfam" id="PF03550">
    <property type="entry name" value="LolB"/>
    <property type="match status" value="1"/>
</dbReference>
<keyword evidence="11 13" id="KW-0998">Cell outer membrane</keyword>
<evidence type="ECO:0000256" key="12">
    <source>
        <dbReference type="ARBA" id="ARBA00023288"/>
    </source>
</evidence>
<evidence type="ECO:0000256" key="10">
    <source>
        <dbReference type="ARBA" id="ARBA00023186"/>
    </source>
</evidence>
<dbReference type="HAMAP" id="MF_00233">
    <property type="entry name" value="LolB"/>
    <property type="match status" value="1"/>
</dbReference>
<keyword evidence="5 13" id="KW-0813">Transport</keyword>
<sequence>MKSLLRIVTLCALAFLTACSQLGQQPTQEPLEPVSSWEEHQQKLLQLTHYQASGKLGYIDPSQRQSLNFTWSKSADRTELNLFTFLGTKVMSLTITPRYARVENSDGEIFSHLDANYLVKNLTGLDIPIEHFDNWMIGLPGENDPFTLNPQFYLQSTHTKASDAKWTVDYSAYTQAQQYTLPQNMKLNHQQTKLIVAVSKWTIEE</sequence>